<dbReference type="Gene3D" id="3.30.565.10">
    <property type="entry name" value="Histidine kinase-like ATPase, C-terminal domain"/>
    <property type="match status" value="1"/>
</dbReference>
<dbReference type="InterPro" id="IPR036097">
    <property type="entry name" value="HisK_dim/P_sf"/>
</dbReference>
<dbReference type="InterPro" id="IPR004358">
    <property type="entry name" value="Sig_transdc_His_kin-like_C"/>
</dbReference>
<dbReference type="PRINTS" id="PR00344">
    <property type="entry name" value="BCTRLSENSOR"/>
</dbReference>
<feature type="domain" description="Histidine kinase" evidence="9">
    <location>
        <begin position="348"/>
        <end position="619"/>
    </location>
</feature>
<dbReference type="InterPro" id="IPR003018">
    <property type="entry name" value="GAF"/>
</dbReference>
<dbReference type="Pfam" id="PF02518">
    <property type="entry name" value="HATPase_c"/>
    <property type="match status" value="1"/>
</dbReference>
<feature type="coiled-coil region" evidence="7">
    <location>
        <begin position="309"/>
        <end position="339"/>
    </location>
</feature>
<dbReference type="PANTHER" id="PTHR43065:SF50">
    <property type="entry name" value="HISTIDINE KINASE"/>
    <property type="match status" value="1"/>
</dbReference>
<dbReference type="PROSITE" id="PS50112">
    <property type="entry name" value="PAS"/>
    <property type="match status" value="1"/>
</dbReference>
<dbReference type="InterPro" id="IPR036890">
    <property type="entry name" value="HATPase_C_sf"/>
</dbReference>
<organism evidence="12 13">
    <name type="scientific">Aerosakkonema funiforme FACHB-1375</name>
    <dbReference type="NCBI Taxonomy" id="2949571"/>
    <lineage>
        <taxon>Bacteria</taxon>
        <taxon>Bacillati</taxon>
        <taxon>Cyanobacteriota</taxon>
        <taxon>Cyanophyceae</taxon>
        <taxon>Oscillatoriophycideae</taxon>
        <taxon>Aerosakkonematales</taxon>
        <taxon>Aerosakkonemataceae</taxon>
        <taxon>Aerosakkonema</taxon>
    </lineage>
</organism>
<keyword evidence="5" id="KW-0418">Kinase</keyword>
<dbReference type="SUPFAM" id="SSF55874">
    <property type="entry name" value="ATPase domain of HSP90 chaperone/DNA topoisomerase II/histidine kinase"/>
    <property type="match status" value="1"/>
</dbReference>
<keyword evidence="7" id="KW-0175">Coiled coil</keyword>
<feature type="domain" description="PAC" evidence="11">
    <location>
        <begin position="81"/>
        <end position="132"/>
    </location>
</feature>
<dbReference type="PANTHER" id="PTHR43065">
    <property type="entry name" value="SENSOR HISTIDINE KINASE"/>
    <property type="match status" value="1"/>
</dbReference>
<dbReference type="NCBIfam" id="TIGR00229">
    <property type="entry name" value="sensory_box"/>
    <property type="match status" value="1"/>
</dbReference>
<comment type="catalytic activity">
    <reaction evidence="1">
        <text>ATP + protein L-histidine = ADP + protein N-phospho-L-histidine.</text>
        <dbReference type="EC" id="2.7.13.3"/>
    </reaction>
</comment>
<evidence type="ECO:0000259" key="10">
    <source>
        <dbReference type="PROSITE" id="PS50112"/>
    </source>
</evidence>
<protein>
    <recommendedName>
        <fullName evidence="3">histidine kinase</fullName>
        <ecNumber evidence="3">2.7.13.3</ecNumber>
    </recommendedName>
</protein>
<sequence>MSQIPKKQNPPELLRFLEHSNDILVEYDRSLRYVWINQTGAKLLGLTLEEAIGKTNRELIGSAAEHLEIILQEVFKKNEKVQVDWEINLPSGTRIYNSIYTPITDPSGAVTSVIGVCRDITELRALQQTSEQMLAAAYNQVEQRKVLAEVIARIRKPLDLDRIFTATAKEVRQLLKADRVAVYQFYLDSGYNDGEFVSEDGAVGLPSALEARVRDSCFGERYAVHYEQGQIQAVADIYNAGLSDCHIHILSQFQVKANLVVPLLKAKKLWGLLCIHQCTKPRHWQATEIEFVTQIADHLGVALEQIELLAQTRASAAQLAQALQDLQRTQAQLIQTEKMSSLGHLVAGVAHEINNPVNFIYGNLTHASDYTNDLLDLLHLYQRYCTHPHSEIQERSEEIDLEFIANDLPKLLNSMKVGADRIRQLVLSLRNFSRLDQSQIKLVDIHEGLDSALLILQHRLKGKIGHLAIQTIKNYGKLPLVECYPSQLNQVFMNILCNAIDVLENQPDPRSITIRTSIGQGGREGGEWGTGGVWHNYQYPMPLPQFVTIQIADNGPGISEAVKAHIFDPFFTTKEPGKGTGLGLAISYQIVVEKHAGVLHCISQPGQGAEFLIAIPVRQPGNSQAKN</sequence>
<dbReference type="InterPro" id="IPR003594">
    <property type="entry name" value="HATPase_dom"/>
</dbReference>
<evidence type="ECO:0000256" key="3">
    <source>
        <dbReference type="ARBA" id="ARBA00012438"/>
    </source>
</evidence>
<dbReference type="InterPro" id="IPR000700">
    <property type="entry name" value="PAS-assoc_C"/>
</dbReference>
<evidence type="ECO:0000259" key="9">
    <source>
        <dbReference type="PROSITE" id="PS50109"/>
    </source>
</evidence>
<dbReference type="InterPro" id="IPR029016">
    <property type="entry name" value="GAF-like_dom_sf"/>
</dbReference>
<feature type="domain" description="Phytochrome chromophore attachment site" evidence="8">
    <location>
        <begin position="159"/>
        <end position="298"/>
    </location>
</feature>
<dbReference type="SMART" id="SM00388">
    <property type="entry name" value="HisKA"/>
    <property type="match status" value="1"/>
</dbReference>
<proteinExistence type="inferred from homology"/>
<dbReference type="CDD" id="cd00082">
    <property type="entry name" value="HisKA"/>
    <property type="match status" value="1"/>
</dbReference>
<dbReference type="Pfam" id="PF01590">
    <property type="entry name" value="GAF"/>
    <property type="match status" value="1"/>
</dbReference>
<reference evidence="12" key="2">
    <citation type="submission" date="2020-08" db="EMBL/GenBank/DDBJ databases">
        <authorList>
            <person name="Chen M."/>
            <person name="Teng W."/>
            <person name="Zhao L."/>
            <person name="Hu C."/>
            <person name="Zhou Y."/>
            <person name="Han B."/>
            <person name="Song L."/>
            <person name="Shu W."/>
        </authorList>
    </citation>
    <scope>NUCLEOTIDE SEQUENCE</scope>
    <source>
        <strain evidence="12">FACHB-1375</strain>
    </source>
</reference>
<gene>
    <name evidence="12" type="ORF">H6G03_04750</name>
</gene>
<dbReference type="PROSITE" id="PS50113">
    <property type="entry name" value="PAC"/>
    <property type="match status" value="1"/>
</dbReference>
<evidence type="ECO:0000256" key="4">
    <source>
        <dbReference type="ARBA" id="ARBA00022553"/>
    </source>
</evidence>
<dbReference type="Gene3D" id="3.30.450.40">
    <property type="match status" value="1"/>
</dbReference>
<name>A0A926VAU8_9CYAN</name>
<evidence type="ECO:0000256" key="5">
    <source>
        <dbReference type="ARBA" id="ARBA00022777"/>
    </source>
</evidence>
<keyword evidence="6" id="KW-0902">Two-component regulatory system</keyword>
<evidence type="ECO:0000256" key="2">
    <source>
        <dbReference type="ARBA" id="ARBA00006402"/>
    </source>
</evidence>
<dbReference type="GO" id="GO:0000155">
    <property type="term" value="F:phosphorelay sensor kinase activity"/>
    <property type="evidence" value="ECO:0007669"/>
    <property type="project" value="InterPro"/>
</dbReference>
<dbReference type="SMART" id="SM00091">
    <property type="entry name" value="PAS"/>
    <property type="match status" value="1"/>
</dbReference>
<dbReference type="InterPro" id="IPR005467">
    <property type="entry name" value="His_kinase_dom"/>
</dbReference>
<dbReference type="AlphaFoldDB" id="A0A926VAU8"/>
<dbReference type="PROSITE" id="PS50109">
    <property type="entry name" value="HIS_KIN"/>
    <property type="match status" value="1"/>
</dbReference>
<comment type="caution">
    <text evidence="12">The sequence shown here is derived from an EMBL/GenBank/DDBJ whole genome shotgun (WGS) entry which is preliminary data.</text>
</comment>
<evidence type="ECO:0000256" key="1">
    <source>
        <dbReference type="ARBA" id="ARBA00000085"/>
    </source>
</evidence>
<dbReference type="Pfam" id="PF08448">
    <property type="entry name" value="PAS_4"/>
    <property type="match status" value="1"/>
</dbReference>
<accession>A0A926VAU8</accession>
<evidence type="ECO:0000256" key="7">
    <source>
        <dbReference type="SAM" id="Coils"/>
    </source>
</evidence>
<dbReference type="InterPro" id="IPR035965">
    <property type="entry name" value="PAS-like_dom_sf"/>
</dbReference>
<evidence type="ECO:0000256" key="6">
    <source>
        <dbReference type="ARBA" id="ARBA00023012"/>
    </source>
</evidence>
<keyword evidence="4" id="KW-0597">Phosphoprotein</keyword>
<evidence type="ECO:0000313" key="12">
    <source>
        <dbReference type="EMBL" id="MBD2180422.1"/>
    </source>
</evidence>
<dbReference type="CDD" id="cd00130">
    <property type="entry name" value="PAS"/>
    <property type="match status" value="1"/>
</dbReference>
<dbReference type="SUPFAM" id="SSF55781">
    <property type="entry name" value="GAF domain-like"/>
    <property type="match status" value="1"/>
</dbReference>
<comment type="similarity">
    <text evidence="2">In the N-terminal section; belongs to the phytochrome family.</text>
</comment>
<feature type="domain" description="PAS" evidence="10">
    <location>
        <begin position="9"/>
        <end position="55"/>
    </location>
</feature>
<evidence type="ECO:0000259" key="8">
    <source>
        <dbReference type="PROSITE" id="PS50046"/>
    </source>
</evidence>
<dbReference type="InterPro" id="IPR016132">
    <property type="entry name" value="Phyto_chromo_attachment"/>
</dbReference>
<keyword evidence="13" id="KW-1185">Reference proteome</keyword>
<dbReference type="SMART" id="SM00387">
    <property type="entry name" value="HATPase_c"/>
    <property type="match status" value="1"/>
</dbReference>
<dbReference type="Gene3D" id="1.10.287.130">
    <property type="match status" value="1"/>
</dbReference>
<dbReference type="SUPFAM" id="SSF55785">
    <property type="entry name" value="PYP-like sensor domain (PAS domain)"/>
    <property type="match status" value="1"/>
</dbReference>
<evidence type="ECO:0000313" key="13">
    <source>
        <dbReference type="Proteomes" id="UP000641646"/>
    </source>
</evidence>
<dbReference type="SUPFAM" id="SSF47384">
    <property type="entry name" value="Homodimeric domain of signal transducing histidine kinase"/>
    <property type="match status" value="1"/>
</dbReference>
<dbReference type="EMBL" id="JACJPW010000008">
    <property type="protein sequence ID" value="MBD2180422.1"/>
    <property type="molecule type" value="Genomic_DNA"/>
</dbReference>
<dbReference type="PROSITE" id="PS50046">
    <property type="entry name" value="PHYTOCHROME_2"/>
    <property type="match status" value="1"/>
</dbReference>
<keyword evidence="5" id="KW-0808">Transferase</keyword>
<dbReference type="SMART" id="SM00065">
    <property type="entry name" value="GAF"/>
    <property type="match status" value="1"/>
</dbReference>
<dbReference type="EC" id="2.7.13.3" evidence="3"/>
<dbReference type="Gene3D" id="3.30.450.20">
    <property type="entry name" value="PAS domain"/>
    <property type="match status" value="1"/>
</dbReference>
<dbReference type="Proteomes" id="UP000641646">
    <property type="component" value="Unassembled WGS sequence"/>
</dbReference>
<dbReference type="InterPro" id="IPR000014">
    <property type="entry name" value="PAS"/>
</dbReference>
<reference evidence="12" key="1">
    <citation type="journal article" date="2015" name="ISME J.">
        <title>Draft Genome Sequence of Streptomyces incarnatus NRRL8089, which Produces the Nucleoside Antibiotic Sinefungin.</title>
        <authorList>
            <person name="Oshima K."/>
            <person name="Hattori M."/>
            <person name="Shimizu H."/>
            <person name="Fukuda K."/>
            <person name="Nemoto M."/>
            <person name="Inagaki K."/>
            <person name="Tamura T."/>
        </authorList>
    </citation>
    <scope>NUCLEOTIDE SEQUENCE</scope>
    <source>
        <strain evidence="12">FACHB-1375</strain>
    </source>
</reference>
<evidence type="ECO:0000259" key="11">
    <source>
        <dbReference type="PROSITE" id="PS50113"/>
    </source>
</evidence>
<dbReference type="InterPro" id="IPR003661">
    <property type="entry name" value="HisK_dim/P_dom"/>
</dbReference>
<dbReference type="RefSeq" id="WP_190462601.1">
    <property type="nucleotide sequence ID" value="NZ_JACJPW010000008.1"/>
</dbReference>
<dbReference type="InterPro" id="IPR013656">
    <property type="entry name" value="PAS_4"/>
</dbReference>